<evidence type="ECO:0000313" key="2">
    <source>
        <dbReference type="EMBL" id="OZI76408.1"/>
    </source>
</evidence>
<organism evidence="2 3">
    <name type="scientific">Bordetella genomosp. 2</name>
    <dbReference type="NCBI Taxonomy" id="1983456"/>
    <lineage>
        <taxon>Bacteria</taxon>
        <taxon>Pseudomonadati</taxon>
        <taxon>Pseudomonadota</taxon>
        <taxon>Betaproteobacteria</taxon>
        <taxon>Burkholderiales</taxon>
        <taxon>Alcaligenaceae</taxon>
        <taxon>Bordetella</taxon>
    </lineage>
</organism>
<evidence type="ECO:0000256" key="1">
    <source>
        <dbReference type="SAM" id="Phobius"/>
    </source>
</evidence>
<dbReference type="AlphaFoldDB" id="A0A261VQL2"/>
<proteinExistence type="predicted"/>
<feature type="transmembrane region" description="Helical" evidence="1">
    <location>
        <begin position="46"/>
        <end position="67"/>
    </location>
</feature>
<dbReference type="EMBL" id="NEVT01000006">
    <property type="protein sequence ID" value="OZI76408.1"/>
    <property type="molecule type" value="Genomic_DNA"/>
</dbReference>
<keyword evidence="1" id="KW-0472">Membrane</keyword>
<protein>
    <submittedName>
        <fullName evidence="2">Uncharacterized protein</fullName>
    </submittedName>
</protein>
<sequence length="113" mass="12404">MRFTPLLLSLLAGPLVWAAHFVFVYALNGVFCARPALHGLWVEAGLAAWVIMAAALAAAGLIAWVNWRQRRRWPRTDDAGFFPWLAGALGLLSVLAIFWQSMPVLWVPACSAS</sequence>
<dbReference type="Proteomes" id="UP000215633">
    <property type="component" value="Unassembled WGS sequence"/>
</dbReference>
<reference evidence="3" key="1">
    <citation type="submission" date="2017-05" db="EMBL/GenBank/DDBJ databases">
        <title>Complete and WGS of Bordetella genogroups.</title>
        <authorList>
            <person name="Spilker T."/>
            <person name="Lipuma J."/>
        </authorList>
    </citation>
    <scope>NUCLEOTIDE SEQUENCE [LARGE SCALE GENOMIC DNA]</scope>
    <source>
        <strain evidence="3">AU8256</strain>
    </source>
</reference>
<gene>
    <name evidence="2" type="ORF">CAL24_14835</name>
</gene>
<name>A0A261VQL2_9BORD</name>
<keyword evidence="1" id="KW-0812">Transmembrane</keyword>
<feature type="transmembrane region" description="Helical" evidence="1">
    <location>
        <begin position="79"/>
        <end position="99"/>
    </location>
</feature>
<comment type="caution">
    <text evidence="2">The sequence shown here is derived from an EMBL/GenBank/DDBJ whole genome shotgun (WGS) entry which is preliminary data.</text>
</comment>
<accession>A0A261VQL2</accession>
<evidence type="ECO:0000313" key="3">
    <source>
        <dbReference type="Proteomes" id="UP000215633"/>
    </source>
</evidence>
<dbReference type="RefSeq" id="WP_094807074.1">
    <property type="nucleotide sequence ID" value="NZ_NEVT01000006.1"/>
</dbReference>
<keyword evidence="3" id="KW-1185">Reference proteome</keyword>
<keyword evidence="1" id="KW-1133">Transmembrane helix</keyword>